<dbReference type="EMBL" id="CM000883">
    <property type="protein sequence ID" value="PNT64662.1"/>
    <property type="molecule type" value="Genomic_DNA"/>
</dbReference>
<proteinExistence type="predicted"/>
<feature type="region of interest" description="Disordered" evidence="1">
    <location>
        <begin position="1"/>
        <end position="35"/>
    </location>
</feature>
<dbReference type="InParanoid" id="A0A2K2CRL4"/>
<feature type="compositionally biased region" description="Basic and acidic residues" evidence="1">
    <location>
        <begin position="10"/>
        <end position="19"/>
    </location>
</feature>
<name>A0A2K2CRL4_BRADI</name>
<keyword evidence="4" id="KW-1185">Reference proteome</keyword>
<dbReference type="Proteomes" id="UP000008810">
    <property type="component" value="Chromosome 4"/>
</dbReference>
<dbReference type="Gramene" id="PNT64662">
    <property type="protein sequence ID" value="PNT64662"/>
    <property type="gene ID" value="BRADI_4g31176v3"/>
</dbReference>
<protein>
    <submittedName>
        <fullName evidence="2 3">Uncharacterized protein</fullName>
    </submittedName>
</protein>
<accession>A0A2K2CRL4</accession>
<evidence type="ECO:0000313" key="2">
    <source>
        <dbReference type="EMBL" id="PNT64662.1"/>
    </source>
</evidence>
<dbReference type="EnsemblPlants" id="PNT64662">
    <property type="protein sequence ID" value="PNT64662"/>
    <property type="gene ID" value="BRADI_4g31176v3"/>
</dbReference>
<reference evidence="2 3" key="1">
    <citation type="journal article" date="2010" name="Nature">
        <title>Genome sequencing and analysis of the model grass Brachypodium distachyon.</title>
        <authorList>
            <consortium name="International Brachypodium Initiative"/>
        </authorList>
    </citation>
    <scope>NUCLEOTIDE SEQUENCE [LARGE SCALE GENOMIC DNA]</scope>
    <source>
        <strain evidence="2 3">Bd21</strain>
    </source>
</reference>
<evidence type="ECO:0000256" key="1">
    <source>
        <dbReference type="SAM" id="MobiDB-lite"/>
    </source>
</evidence>
<gene>
    <name evidence="2" type="ORF">BRADI_4g31176v3</name>
</gene>
<reference evidence="3" key="3">
    <citation type="submission" date="2018-08" db="UniProtKB">
        <authorList>
            <consortium name="EnsemblPlants"/>
        </authorList>
    </citation>
    <scope>IDENTIFICATION</scope>
    <source>
        <strain evidence="3">cv. Bd21</strain>
    </source>
</reference>
<organism evidence="2">
    <name type="scientific">Brachypodium distachyon</name>
    <name type="common">Purple false brome</name>
    <name type="synonym">Trachynia distachya</name>
    <dbReference type="NCBI Taxonomy" id="15368"/>
    <lineage>
        <taxon>Eukaryota</taxon>
        <taxon>Viridiplantae</taxon>
        <taxon>Streptophyta</taxon>
        <taxon>Embryophyta</taxon>
        <taxon>Tracheophyta</taxon>
        <taxon>Spermatophyta</taxon>
        <taxon>Magnoliopsida</taxon>
        <taxon>Liliopsida</taxon>
        <taxon>Poales</taxon>
        <taxon>Poaceae</taxon>
        <taxon>BOP clade</taxon>
        <taxon>Pooideae</taxon>
        <taxon>Stipodae</taxon>
        <taxon>Brachypodieae</taxon>
        <taxon>Brachypodium</taxon>
    </lineage>
</organism>
<sequence length="80" mass="9085">MDITEPPPPAERRRTDHVTSSDPSSSTSMPKELHREPLRRALLRLIPLRTPALPRQIPAIRGFLDSDLLDLLLLPEQVSR</sequence>
<evidence type="ECO:0000313" key="3">
    <source>
        <dbReference type="EnsemblPlants" id="PNT64662"/>
    </source>
</evidence>
<reference evidence="2" key="2">
    <citation type="submission" date="2017-06" db="EMBL/GenBank/DDBJ databases">
        <title>WGS assembly of Brachypodium distachyon.</title>
        <authorList>
            <consortium name="The International Brachypodium Initiative"/>
            <person name="Lucas S."/>
            <person name="Harmon-Smith M."/>
            <person name="Lail K."/>
            <person name="Tice H."/>
            <person name="Grimwood J."/>
            <person name="Bruce D."/>
            <person name="Barry K."/>
            <person name="Shu S."/>
            <person name="Lindquist E."/>
            <person name="Wang M."/>
            <person name="Pitluck S."/>
            <person name="Vogel J.P."/>
            <person name="Garvin D.F."/>
            <person name="Mockler T.C."/>
            <person name="Schmutz J."/>
            <person name="Rokhsar D."/>
            <person name="Bevan M.W."/>
        </authorList>
    </citation>
    <scope>NUCLEOTIDE SEQUENCE</scope>
    <source>
        <strain evidence="2">Bd21</strain>
    </source>
</reference>
<evidence type="ECO:0000313" key="4">
    <source>
        <dbReference type="Proteomes" id="UP000008810"/>
    </source>
</evidence>
<dbReference type="AlphaFoldDB" id="A0A2K2CRL4"/>